<feature type="DNA-binding region" description="H-T-H motif" evidence="4">
    <location>
        <begin position="31"/>
        <end position="50"/>
    </location>
</feature>
<dbReference type="SUPFAM" id="SSF46689">
    <property type="entry name" value="Homeodomain-like"/>
    <property type="match status" value="1"/>
</dbReference>
<dbReference type="EMBL" id="JAPQFL010000001">
    <property type="protein sequence ID" value="MDD9327154.1"/>
    <property type="molecule type" value="Genomic_DNA"/>
</dbReference>
<evidence type="ECO:0000313" key="7">
    <source>
        <dbReference type="EMBL" id="WWY03547.1"/>
    </source>
</evidence>
<proteinExistence type="predicted"/>
<dbReference type="RefSeq" id="WP_274584427.1">
    <property type="nucleotide sequence ID" value="NZ_CP145811.1"/>
</dbReference>
<dbReference type="InterPro" id="IPR050109">
    <property type="entry name" value="HTH-type_TetR-like_transc_reg"/>
</dbReference>
<evidence type="ECO:0000256" key="3">
    <source>
        <dbReference type="ARBA" id="ARBA00023163"/>
    </source>
</evidence>
<reference evidence="7" key="2">
    <citation type="submission" date="2024-02" db="EMBL/GenBank/DDBJ databases">
        <title>Neisseria leonii sp. nov.</title>
        <authorList>
            <person name="Boutroux M."/>
            <person name="Favre-Rochex S."/>
            <person name="Gorgette O."/>
            <person name="Touak G."/>
            <person name="Muhle E."/>
            <person name="Chesneau O."/>
            <person name="Clermont D."/>
            <person name="Rahi P."/>
        </authorList>
    </citation>
    <scope>NUCLEOTIDE SEQUENCE</scope>
    <source>
        <strain evidence="7">51.81</strain>
    </source>
</reference>
<keyword evidence="3" id="KW-0804">Transcription</keyword>
<dbReference type="EMBL" id="CP146598">
    <property type="protein sequence ID" value="WWY03547.1"/>
    <property type="molecule type" value="Genomic_DNA"/>
</dbReference>
<keyword evidence="8" id="KW-1185">Reference proteome</keyword>
<evidence type="ECO:0000313" key="8">
    <source>
        <dbReference type="Proteomes" id="UP001149607"/>
    </source>
</evidence>
<dbReference type="PANTHER" id="PTHR30055">
    <property type="entry name" value="HTH-TYPE TRANSCRIPTIONAL REGULATOR RUTR"/>
    <property type="match status" value="1"/>
</dbReference>
<dbReference type="GO" id="GO:0003700">
    <property type="term" value="F:DNA-binding transcription factor activity"/>
    <property type="evidence" value="ECO:0007669"/>
    <property type="project" value="TreeGrafter"/>
</dbReference>
<keyword evidence="2 4" id="KW-0238">DNA-binding</keyword>
<reference evidence="6" key="1">
    <citation type="submission" date="2022-10" db="EMBL/GenBank/DDBJ databases">
        <authorList>
            <person name="Boutroux M."/>
        </authorList>
    </citation>
    <scope>NUCLEOTIDE SEQUENCE</scope>
    <source>
        <strain evidence="6">51.81</strain>
    </source>
</reference>
<dbReference type="AlphaFoldDB" id="A0A9X4E1T9"/>
<protein>
    <submittedName>
        <fullName evidence="6">TetR/AcrR family transcriptional regulator</fullName>
    </submittedName>
</protein>
<dbReference type="Pfam" id="PF00440">
    <property type="entry name" value="TetR_N"/>
    <property type="match status" value="1"/>
</dbReference>
<evidence type="ECO:0000259" key="5">
    <source>
        <dbReference type="PROSITE" id="PS50977"/>
    </source>
</evidence>
<accession>A0A9X4E1T9</accession>
<dbReference type="PROSITE" id="PS50977">
    <property type="entry name" value="HTH_TETR_2"/>
    <property type="match status" value="1"/>
</dbReference>
<sequence length="219" mass="24473">MKEPKNRAHSYRQFLQAGFRLYPEAGYRGLSVRALAAEAGLSPGMFHHLFAGKDDFVRMMLTEHDARVRRNYPWPSETGEAAADLRAVLTVMVRSLRDNLAWVQRMLADCADGGAGVVAEVLQQHSGRNLQRVGRALRACAVQWRWPEEEYLLRLNFLVAAAAGPVLFTDQFHRLGILPAEMAGVMPQYLSDEALARRLDWVLGVLAADGGQNQVKETE</sequence>
<evidence type="ECO:0000313" key="6">
    <source>
        <dbReference type="EMBL" id="MDD9327154.1"/>
    </source>
</evidence>
<evidence type="ECO:0000256" key="1">
    <source>
        <dbReference type="ARBA" id="ARBA00023015"/>
    </source>
</evidence>
<evidence type="ECO:0000256" key="4">
    <source>
        <dbReference type="PROSITE-ProRule" id="PRU00335"/>
    </source>
</evidence>
<feature type="domain" description="HTH tetR-type" evidence="5">
    <location>
        <begin position="8"/>
        <end position="68"/>
    </location>
</feature>
<dbReference type="PANTHER" id="PTHR30055:SF234">
    <property type="entry name" value="HTH-TYPE TRANSCRIPTIONAL REGULATOR BETI"/>
    <property type="match status" value="1"/>
</dbReference>
<dbReference type="Gene3D" id="1.10.357.10">
    <property type="entry name" value="Tetracycline Repressor, domain 2"/>
    <property type="match status" value="1"/>
</dbReference>
<dbReference type="GO" id="GO:0000976">
    <property type="term" value="F:transcription cis-regulatory region binding"/>
    <property type="evidence" value="ECO:0007669"/>
    <property type="project" value="TreeGrafter"/>
</dbReference>
<dbReference type="InterPro" id="IPR001647">
    <property type="entry name" value="HTH_TetR"/>
</dbReference>
<dbReference type="InterPro" id="IPR009057">
    <property type="entry name" value="Homeodomain-like_sf"/>
</dbReference>
<keyword evidence="1" id="KW-0805">Transcription regulation</keyword>
<name>A0A9X4E1T9_9NEIS</name>
<organism evidence="6">
    <name type="scientific">Neisseria leonii</name>
    <dbReference type="NCBI Taxonomy" id="2995413"/>
    <lineage>
        <taxon>Bacteria</taxon>
        <taxon>Pseudomonadati</taxon>
        <taxon>Pseudomonadota</taxon>
        <taxon>Betaproteobacteria</taxon>
        <taxon>Neisseriales</taxon>
        <taxon>Neisseriaceae</taxon>
        <taxon>Neisseria</taxon>
    </lineage>
</organism>
<evidence type="ECO:0000256" key="2">
    <source>
        <dbReference type="ARBA" id="ARBA00023125"/>
    </source>
</evidence>
<dbReference type="Proteomes" id="UP001149607">
    <property type="component" value="Chromosome"/>
</dbReference>
<gene>
    <name evidence="6" type="ORF">ORY91_000535</name>
    <name evidence="7" type="ORF">V9W64_02045</name>
</gene>